<keyword evidence="4" id="KW-1185">Reference proteome</keyword>
<evidence type="ECO:0000256" key="1">
    <source>
        <dbReference type="ARBA" id="ARBA00007730"/>
    </source>
</evidence>
<dbReference type="Proteomes" id="UP000678499">
    <property type="component" value="Unassembled WGS sequence"/>
</dbReference>
<dbReference type="InterPro" id="IPR039038">
    <property type="entry name" value="ASPH"/>
</dbReference>
<gene>
    <name evidence="3" type="ORF">NMOB1V02_LOCUS2050</name>
</gene>
<dbReference type="PANTHER" id="PTHR12366">
    <property type="entry name" value="ASPARTYL/ASPARAGINYL BETA-HYDROXYLASE"/>
    <property type="match status" value="1"/>
</dbReference>
<dbReference type="SUPFAM" id="SSF48452">
    <property type="entry name" value="TPR-like"/>
    <property type="match status" value="1"/>
</dbReference>
<dbReference type="EMBL" id="OA882257">
    <property type="protein sequence ID" value="CAD7274201.1"/>
    <property type="molecule type" value="Genomic_DNA"/>
</dbReference>
<sequence>MEKFQEILKKKPHSPRSMFMIGLCLDRLAFYEKSNALLDESITIMTKAVTLGPYVPDELARRILRTLYDKMKFRGHIFKGIPILLKAVERFPNEREWRHYLIVAYLTLGRNDDARLILQESLRTWPDDGFAKVHYGFLLKLVDKNYKAAARYMQDGIDTRDPGTLDGRFFYHLGDAYMRLGNAEKEAAIYKQGKKEGLFLSEMQRSLHNVDRLTGRPWWTKEQTGYKQDLDKMSAEWRIIRKEGLNALALKKNGFKDESETLKDKGDWKEFMLWARGKKVEENCKKAPLTCGMVEKFKAASSCKQGQVKFSVMKPGTHVWAHTGPTNARIRAHLGLAGVPGAKIRVGNETREWIEGDFIVFDDSFEHEVWHEGEKTRLVLIVDMWHPELTDDEKANLSPI</sequence>
<organism evidence="3">
    <name type="scientific">Notodromas monacha</name>
    <dbReference type="NCBI Taxonomy" id="399045"/>
    <lineage>
        <taxon>Eukaryota</taxon>
        <taxon>Metazoa</taxon>
        <taxon>Ecdysozoa</taxon>
        <taxon>Arthropoda</taxon>
        <taxon>Crustacea</taxon>
        <taxon>Oligostraca</taxon>
        <taxon>Ostracoda</taxon>
        <taxon>Podocopa</taxon>
        <taxon>Podocopida</taxon>
        <taxon>Cypridocopina</taxon>
        <taxon>Cypridoidea</taxon>
        <taxon>Cyprididae</taxon>
        <taxon>Notodromas</taxon>
    </lineage>
</organism>
<dbReference type="OrthoDB" id="438431at2759"/>
<dbReference type="GO" id="GO:0005783">
    <property type="term" value="C:endoplasmic reticulum"/>
    <property type="evidence" value="ECO:0007669"/>
    <property type="project" value="TreeGrafter"/>
</dbReference>
<dbReference type="AlphaFoldDB" id="A0A7R9BFB5"/>
<dbReference type="PANTHER" id="PTHR12366:SF29">
    <property type="entry name" value="ASPARTYL BETA-HYDROXYLASE, ISOFORM L"/>
    <property type="match status" value="1"/>
</dbReference>
<dbReference type="EMBL" id="CAJPEX010000220">
    <property type="protein sequence ID" value="CAG0914353.1"/>
    <property type="molecule type" value="Genomic_DNA"/>
</dbReference>
<name>A0A7R9BFB5_9CRUS</name>
<dbReference type="Gene3D" id="2.60.120.330">
    <property type="entry name" value="B-lactam Antibiotic, Isopenicillin N Synthase, Chain"/>
    <property type="match status" value="1"/>
</dbReference>
<accession>A0A7R9BFB5</accession>
<feature type="domain" description="Aspartyl/asparaginy/proline hydroxylase" evidence="2">
    <location>
        <begin position="235"/>
        <end position="387"/>
    </location>
</feature>
<evidence type="ECO:0000313" key="4">
    <source>
        <dbReference type="Proteomes" id="UP000678499"/>
    </source>
</evidence>
<comment type="similarity">
    <text evidence="1">Belongs to the aspartyl/asparaginyl beta-hydroxylase family.</text>
</comment>
<protein>
    <recommendedName>
        <fullName evidence="2">Aspartyl/asparaginy/proline hydroxylase domain-containing protein</fullName>
    </recommendedName>
</protein>
<dbReference type="Gene3D" id="1.25.40.10">
    <property type="entry name" value="Tetratricopeptide repeat domain"/>
    <property type="match status" value="1"/>
</dbReference>
<dbReference type="InterPro" id="IPR007803">
    <property type="entry name" value="Asp/Arg/Pro-Hydrxlase"/>
</dbReference>
<evidence type="ECO:0000313" key="3">
    <source>
        <dbReference type="EMBL" id="CAD7274201.1"/>
    </source>
</evidence>
<reference evidence="3" key="1">
    <citation type="submission" date="2020-11" db="EMBL/GenBank/DDBJ databases">
        <authorList>
            <person name="Tran Van P."/>
        </authorList>
    </citation>
    <scope>NUCLEOTIDE SEQUENCE</scope>
</reference>
<dbReference type="InterPro" id="IPR027443">
    <property type="entry name" value="IPNS-like_sf"/>
</dbReference>
<dbReference type="SUPFAM" id="SSF51197">
    <property type="entry name" value="Clavaminate synthase-like"/>
    <property type="match status" value="1"/>
</dbReference>
<dbReference type="InterPro" id="IPR011990">
    <property type="entry name" value="TPR-like_helical_dom_sf"/>
</dbReference>
<evidence type="ECO:0000259" key="2">
    <source>
        <dbReference type="Pfam" id="PF05118"/>
    </source>
</evidence>
<dbReference type="Pfam" id="PF13432">
    <property type="entry name" value="TPR_16"/>
    <property type="match status" value="1"/>
</dbReference>
<dbReference type="Pfam" id="PF05118">
    <property type="entry name" value="Asp_Arg_Hydrox"/>
    <property type="match status" value="1"/>
</dbReference>
<proteinExistence type="inferred from homology"/>
<dbReference type="GO" id="GO:0062101">
    <property type="term" value="F:peptidyl-aspartic acid 3-dioxygenase activity"/>
    <property type="evidence" value="ECO:0007669"/>
    <property type="project" value="InterPro"/>
</dbReference>